<evidence type="ECO:0000313" key="3">
    <source>
        <dbReference type="WBParaSite" id="L893_g21703.t1"/>
    </source>
</evidence>
<dbReference type="InterPro" id="IPR000477">
    <property type="entry name" value="RT_dom"/>
</dbReference>
<dbReference type="Gene3D" id="3.30.70.270">
    <property type="match status" value="1"/>
</dbReference>
<sequence length="212" mass="25095">MFLADIEQKNIEHLINPQTTFVFRYADDYLIMSTDLDDIKQLVSRLIYAVNDNGLTMKREKMSMNFEFGGSPTEMKQTKLFRWCGFTISDQLNIDIDLEKMKRRDLYVPVFPRETIAMRRRKLGVRLKIIFLKKLEALKYCARTPMERRRYCDKIASVAMKTALPKLAKYVRLYGVNIGTKAYFKRLRIWMRNGFYDDVPPVIPPSRRAVKK</sequence>
<dbReference type="InterPro" id="IPR043502">
    <property type="entry name" value="DNA/RNA_pol_sf"/>
</dbReference>
<protein>
    <submittedName>
        <fullName evidence="3">Reverse transcriptase domain-containing protein</fullName>
    </submittedName>
</protein>
<dbReference type="SUPFAM" id="SSF56672">
    <property type="entry name" value="DNA/RNA polymerases"/>
    <property type="match status" value="1"/>
</dbReference>
<organism evidence="2 3">
    <name type="scientific">Steinernema glaseri</name>
    <dbReference type="NCBI Taxonomy" id="37863"/>
    <lineage>
        <taxon>Eukaryota</taxon>
        <taxon>Metazoa</taxon>
        <taxon>Ecdysozoa</taxon>
        <taxon>Nematoda</taxon>
        <taxon>Chromadorea</taxon>
        <taxon>Rhabditida</taxon>
        <taxon>Tylenchina</taxon>
        <taxon>Panagrolaimomorpha</taxon>
        <taxon>Strongyloidoidea</taxon>
        <taxon>Steinernematidae</taxon>
        <taxon>Steinernema</taxon>
    </lineage>
</organism>
<dbReference type="PROSITE" id="PS50878">
    <property type="entry name" value="RT_POL"/>
    <property type="match status" value="1"/>
</dbReference>
<reference evidence="3" key="1">
    <citation type="submission" date="2016-11" db="UniProtKB">
        <authorList>
            <consortium name="WormBaseParasite"/>
        </authorList>
    </citation>
    <scope>IDENTIFICATION</scope>
</reference>
<name>A0A1I7Z137_9BILA</name>
<dbReference type="AlphaFoldDB" id="A0A1I7Z137"/>
<accession>A0A1I7Z137</accession>
<proteinExistence type="predicted"/>
<feature type="domain" description="Reverse transcriptase" evidence="1">
    <location>
        <begin position="1"/>
        <end position="88"/>
    </location>
</feature>
<evidence type="ECO:0000313" key="2">
    <source>
        <dbReference type="Proteomes" id="UP000095287"/>
    </source>
</evidence>
<evidence type="ECO:0000259" key="1">
    <source>
        <dbReference type="PROSITE" id="PS50878"/>
    </source>
</evidence>
<dbReference type="WBParaSite" id="L893_g21703.t1">
    <property type="protein sequence ID" value="L893_g21703.t1"/>
    <property type="gene ID" value="L893_g21703"/>
</dbReference>
<dbReference type="InterPro" id="IPR043128">
    <property type="entry name" value="Rev_trsase/Diguanyl_cyclase"/>
</dbReference>
<keyword evidence="2" id="KW-1185">Reference proteome</keyword>
<dbReference type="Proteomes" id="UP000095287">
    <property type="component" value="Unplaced"/>
</dbReference>